<dbReference type="PANTHER" id="PTHR10629">
    <property type="entry name" value="CYTOSINE-SPECIFIC METHYLTRANSFERASE"/>
    <property type="match status" value="1"/>
</dbReference>
<dbReference type="PANTHER" id="PTHR10629:SF52">
    <property type="entry name" value="DNA (CYTOSINE-5)-METHYLTRANSFERASE 1"/>
    <property type="match status" value="1"/>
</dbReference>
<feature type="region of interest" description="Disordered" evidence="7">
    <location>
        <begin position="389"/>
        <end position="427"/>
    </location>
</feature>
<evidence type="ECO:0000256" key="2">
    <source>
        <dbReference type="ARBA" id="ARBA00022603"/>
    </source>
</evidence>
<evidence type="ECO:0000256" key="5">
    <source>
        <dbReference type="ARBA" id="ARBA00022747"/>
    </source>
</evidence>
<dbReference type="PROSITE" id="PS51679">
    <property type="entry name" value="SAM_MT_C5"/>
    <property type="match status" value="1"/>
</dbReference>
<dbReference type="Pfam" id="PF00145">
    <property type="entry name" value="DNA_methylase"/>
    <property type="match status" value="1"/>
</dbReference>
<dbReference type="EC" id="2.1.1.37" evidence="1"/>
<feature type="active site" evidence="6">
    <location>
        <position position="96"/>
    </location>
</feature>
<dbReference type="InterPro" id="IPR029063">
    <property type="entry name" value="SAM-dependent_MTases_sf"/>
</dbReference>
<evidence type="ECO:0000256" key="6">
    <source>
        <dbReference type="PROSITE-ProRule" id="PRU01016"/>
    </source>
</evidence>
<keyword evidence="5" id="KW-0680">Restriction system</keyword>
<keyword evidence="4 6" id="KW-0949">S-adenosyl-L-methionine</keyword>
<accession>A0ABP7XIU0</accession>
<reference evidence="9" key="1">
    <citation type="journal article" date="2019" name="Int. J. Syst. Evol. Microbiol.">
        <title>The Global Catalogue of Microorganisms (GCM) 10K type strain sequencing project: providing services to taxonomists for standard genome sequencing and annotation.</title>
        <authorList>
            <consortium name="The Broad Institute Genomics Platform"/>
            <consortium name="The Broad Institute Genome Sequencing Center for Infectious Disease"/>
            <person name="Wu L."/>
            <person name="Ma J."/>
        </authorList>
    </citation>
    <scope>NUCLEOTIDE SEQUENCE [LARGE SCALE GENOMIC DNA]</scope>
    <source>
        <strain evidence="9">JCM 16703</strain>
    </source>
</reference>
<dbReference type="InterPro" id="IPR050390">
    <property type="entry name" value="C5-Methyltransferase"/>
</dbReference>
<dbReference type="PROSITE" id="PS00094">
    <property type="entry name" value="C5_MTASE_1"/>
    <property type="match status" value="1"/>
</dbReference>
<evidence type="ECO:0000256" key="4">
    <source>
        <dbReference type="ARBA" id="ARBA00022691"/>
    </source>
</evidence>
<dbReference type="InterPro" id="IPR018117">
    <property type="entry name" value="C5_DNA_meth_AS"/>
</dbReference>
<evidence type="ECO:0000256" key="3">
    <source>
        <dbReference type="ARBA" id="ARBA00022679"/>
    </source>
</evidence>
<evidence type="ECO:0000256" key="7">
    <source>
        <dbReference type="SAM" id="MobiDB-lite"/>
    </source>
</evidence>
<comment type="similarity">
    <text evidence="6">Belongs to the class I-like SAM-binding methyltransferase superfamily. C5-methyltransferase family.</text>
</comment>
<comment type="caution">
    <text evidence="8">The sequence shown here is derived from an EMBL/GenBank/DDBJ whole genome shotgun (WGS) entry which is preliminary data.</text>
</comment>
<protein>
    <recommendedName>
        <fullName evidence="1">DNA (cytosine-5-)-methyltransferase</fullName>
        <ecNumber evidence="1">2.1.1.37</ecNumber>
    </recommendedName>
</protein>
<feature type="region of interest" description="Disordered" evidence="7">
    <location>
        <begin position="243"/>
        <end position="268"/>
    </location>
</feature>
<gene>
    <name evidence="8" type="ORF">GCM10022215_18280</name>
</gene>
<keyword evidence="9" id="KW-1185">Reference proteome</keyword>
<dbReference type="EMBL" id="BAAAZH010000012">
    <property type="protein sequence ID" value="GAA4117517.1"/>
    <property type="molecule type" value="Genomic_DNA"/>
</dbReference>
<dbReference type="Proteomes" id="UP001501495">
    <property type="component" value="Unassembled WGS sequence"/>
</dbReference>
<evidence type="ECO:0000256" key="1">
    <source>
        <dbReference type="ARBA" id="ARBA00011975"/>
    </source>
</evidence>
<name>A0ABP7XIU0_9ACTN</name>
<keyword evidence="2 6" id="KW-0489">Methyltransferase</keyword>
<sequence>MSADTTTDQGPRIGSLFHGYGGLDMAVRNVLGGTLAWVSDVCRFYDDGTVGHYEPHRGPCRLIEHHHPGVPNLGDVAAVDWTTVEPVDVITGGSPCQDLSAAGKRAGMSDGTRSNLWVAMREAIAVLRPSLVVWENVRGAYSTRADSGLESDPRLLAEVRRRDGDPVLRALGRVLGDLSDLGYDTAWHGLPASRVGAPHPRFRVFLVAAPADPGGLRRGAWWPAGPGEAESGRSLNLATGRRDKPLTVLPTPTARDHKGHNQRGSSGDLMLPSAVQQLLPTPSVADGMGGHLTRSGERGGELLLPGLAKAHAEGKLLPTPAAHEPGGTAEQYHARLKAHDGRESTFLPLSMAVQLLPTPTTRDAAASGGSTPSAVTLTDAIVRTDLGRQDNPRHLLPTPTAMDRAGAVADRREESGHGPMLRDVPFLLPTPTTEPDTGNGHARNLGAEVKPAAWGDYAGAVRRWEALTRPAPSPTEIGPKGAPRLSARFSEWMMGVPAGWITDVPGITRNEALKLAGNGVVPQQAEAALRILLPVLIRWGVAA</sequence>
<organism evidence="8 9">
    <name type="scientific">Nocardioides fonticola</name>
    <dbReference type="NCBI Taxonomy" id="450363"/>
    <lineage>
        <taxon>Bacteria</taxon>
        <taxon>Bacillati</taxon>
        <taxon>Actinomycetota</taxon>
        <taxon>Actinomycetes</taxon>
        <taxon>Propionibacteriales</taxon>
        <taxon>Nocardioidaceae</taxon>
        <taxon>Nocardioides</taxon>
    </lineage>
</organism>
<evidence type="ECO:0000313" key="9">
    <source>
        <dbReference type="Proteomes" id="UP001501495"/>
    </source>
</evidence>
<dbReference type="PRINTS" id="PR00105">
    <property type="entry name" value="C5METTRFRASE"/>
</dbReference>
<proteinExistence type="inferred from homology"/>
<dbReference type="SUPFAM" id="SSF53335">
    <property type="entry name" value="S-adenosyl-L-methionine-dependent methyltransferases"/>
    <property type="match status" value="1"/>
</dbReference>
<keyword evidence="3 6" id="KW-0808">Transferase</keyword>
<dbReference type="InterPro" id="IPR001525">
    <property type="entry name" value="C5_MeTfrase"/>
</dbReference>
<evidence type="ECO:0000313" key="8">
    <source>
        <dbReference type="EMBL" id="GAA4117517.1"/>
    </source>
</evidence>
<dbReference type="Gene3D" id="3.40.50.150">
    <property type="entry name" value="Vaccinia Virus protein VP39"/>
    <property type="match status" value="1"/>
</dbReference>